<dbReference type="InterPro" id="IPR038653">
    <property type="entry name" value="Put_CMD_sf"/>
</dbReference>
<dbReference type="PROSITE" id="PS51257">
    <property type="entry name" value="PROKAR_LIPOPROTEIN"/>
    <property type="match status" value="1"/>
</dbReference>
<dbReference type="AlphaFoldDB" id="A0A0P0EWX2"/>
<reference evidence="3 4" key="1">
    <citation type="journal article" date="2019" name="Nat. Med.">
        <title>A library of human gut bacterial isolates paired with longitudinal multiomics data enables mechanistic microbiome research.</title>
        <authorList>
            <person name="Poyet M."/>
            <person name="Groussin M."/>
            <person name="Gibbons S.M."/>
            <person name="Avila-Pacheco J."/>
            <person name="Jiang X."/>
            <person name="Kearney S.M."/>
            <person name="Perrotta A.R."/>
            <person name="Berdy B."/>
            <person name="Zhao S."/>
            <person name="Lieberman T.D."/>
            <person name="Swanson P.K."/>
            <person name="Smith M."/>
            <person name="Roesemann S."/>
            <person name="Alexander J.E."/>
            <person name="Rich S.A."/>
            <person name="Livny J."/>
            <person name="Vlamakis H."/>
            <person name="Clish C."/>
            <person name="Bullock K."/>
            <person name="Deik A."/>
            <person name="Scott J."/>
            <person name="Pierce K.A."/>
            <person name="Xavier R.J."/>
            <person name="Alm E.J."/>
        </authorList>
    </citation>
    <scope>NUCLEOTIDE SEQUENCE [LARGE SCALE GENOMIC DNA]</scope>
    <source>
        <strain evidence="3 4">BIOML-A162</strain>
    </source>
</reference>
<proteinExistence type="predicted"/>
<dbReference type="Gene3D" id="2.60.120.890">
    <property type="entry name" value="BT2081, beta-jelly-roll domain"/>
    <property type="match status" value="1"/>
</dbReference>
<accession>A0A0P0EWX2</accession>
<organism evidence="3 4">
    <name type="scientific">Bacteroides thetaiotaomicron</name>
    <dbReference type="NCBI Taxonomy" id="818"/>
    <lineage>
        <taxon>Bacteria</taxon>
        <taxon>Pseudomonadati</taxon>
        <taxon>Bacteroidota</taxon>
        <taxon>Bacteroidia</taxon>
        <taxon>Bacteroidales</taxon>
        <taxon>Bacteroidaceae</taxon>
        <taxon>Bacteroides</taxon>
    </lineage>
</organism>
<dbReference type="Pfam" id="PF13201">
    <property type="entry name" value="PCMD"/>
    <property type="match status" value="1"/>
</dbReference>
<evidence type="ECO:0000259" key="1">
    <source>
        <dbReference type="Pfam" id="PF13201"/>
    </source>
</evidence>
<evidence type="ECO:0000259" key="2">
    <source>
        <dbReference type="Pfam" id="PF13944"/>
    </source>
</evidence>
<name>A0A0P0EWX2_BACT4</name>
<evidence type="ECO:0000313" key="4">
    <source>
        <dbReference type="Proteomes" id="UP000436858"/>
    </source>
</evidence>
<dbReference type="InterPro" id="IPR025112">
    <property type="entry name" value="PCMD"/>
</dbReference>
<gene>
    <name evidence="3" type="ORF">GAN91_19550</name>
</gene>
<sequence length="510" mass="55144">MKKSLLYLFMFVCSVSLFSSCGDDDEVIYPIDTDIAGNYKGTLDITLSEMPIGSNIPKNITISKAGNASVNMELKDFSFMNMDLGTITLTNCVLTKDGDNYKFSGKQVLNVEKYLLTGDIDAQGTISGNTVVVNLDIAAKLDGVSQAVKVIYQGTKLSGSENNEAKIISFTFETNNEANAIVIEQPQLDEATNTFTFRINEENYTPEALKALVPTIIVSEKAVYSVEGGKADFSADVVYTVVAENGTVAKYTVKPPVKSSLMKYSFNDGWAKKTVALMPKNPWLDPQPIDELATSNGGAMMLNGENPIGWPAVEEENGYEGAAVKLITIDARKHPLGSMAPITAGSLFTGKFVFDIGAALSNPLSLTKFGLPYTKKPVLFKGVYKYTPGDNYIDGSDKNNVKDGLDIEDECSIQAVLYEAVDKDGKDVTLTGNDINSSEYRVAVAQLADGKAKSDWTSFSIAFKEMEGKSYDSEKQYKLAIVCSSSKDGDKFQGASGSTLIVDDLEVIGE</sequence>
<dbReference type="RefSeq" id="WP_062695782.1">
    <property type="nucleotide sequence ID" value="NZ_CP012937.1"/>
</dbReference>
<dbReference type="Gene3D" id="2.60.40.2340">
    <property type="match status" value="1"/>
</dbReference>
<dbReference type="Pfam" id="PF13944">
    <property type="entry name" value="Calycin_like"/>
    <property type="match status" value="1"/>
</dbReference>
<dbReference type="Gene3D" id="2.40.128.350">
    <property type="match status" value="1"/>
</dbReference>
<feature type="domain" description="Lipocalin-like" evidence="2">
    <location>
        <begin position="35"/>
        <end position="155"/>
    </location>
</feature>
<dbReference type="InterPro" id="IPR024311">
    <property type="entry name" value="Lipocalin-like"/>
</dbReference>
<dbReference type="KEGG" id="btho:Btheta7330_04546"/>
<feature type="domain" description="Putative carbohydrate metabolism" evidence="1">
    <location>
        <begin position="292"/>
        <end position="508"/>
    </location>
</feature>
<protein>
    <submittedName>
        <fullName evidence="3">Uncharacterized protein</fullName>
    </submittedName>
</protein>
<comment type="caution">
    <text evidence="3">The sequence shown here is derived from an EMBL/GenBank/DDBJ whole genome shotgun (WGS) entry which is preliminary data.</text>
</comment>
<evidence type="ECO:0000313" key="3">
    <source>
        <dbReference type="EMBL" id="KAB4477700.1"/>
    </source>
</evidence>
<dbReference type="Proteomes" id="UP000436858">
    <property type="component" value="Unassembled WGS sequence"/>
</dbReference>
<dbReference type="EMBL" id="WCRY01000021">
    <property type="protein sequence ID" value="KAB4477700.1"/>
    <property type="molecule type" value="Genomic_DNA"/>
</dbReference>